<keyword evidence="4 7" id="KW-0677">Repeat</keyword>
<dbReference type="HAMAP" id="MF_00523">
    <property type="entry name" value="LpxD"/>
    <property type="match status" value="1"/>
</dbReference>
<protein>
    <recommendedName>
        <fullName evidence="7">UDP-3-O-acylglucosamine N-acyltransferase</fullName>
        <ecNumber evidence="7">2.3.1.191</ecNumber>
    </recommendedName>
</protein>
<evidence type="ECO:0000256" key="6">
    <source>
        <dbReference type="ARBA" id="ARBA00023315"/>
    </source>
</evidence>
<name>A0A9D2AHP9_9BACT</name>
<evidence type="ECO:0000256" key="4">
    <source>
        <dbReference type="ARBA" id="ARBA00022737"/>
    </source>
</evidence>
<dbReference type="EC" id="2.3.1.191" evidence="7"/>
<comment type="function">
    <text evidence="7">Catalyzes the N-acylation of UDP-3-O-acylglucosamine using 3-hydroxyacyl-ACP as the acyl donor. Is involved in the biosynthesis of lipid A, a phosphorylated glycolipid that anchors the lipopolysaccharide to the outer membrane of the cell.</text>
</comment>
<dbReference type="CDD" id="cd03352">
    <property type="entry name" value="LbH_LpxD"/>
    <property type="match status" value="1"/>
</dbReference>
<dbReference type="InterPro" id="IPR007691">
    <property type="entry name" value="LpxD"/>
</dbReference>
<dbReference type="InterPro" id="IPR020573">
    <property type="entry name" value="UDP_GlcNAc_AcTrfase_non-rep"/>
</dbReference>
<evidence type="ECO:0000256" key="2">
    <source>
        <dbReference type="ARBA" id="ARBA00022556"/>
    </source>
</evidence>
<dbReference type="PANTHER" id="PTHR43378">
    <property type="entry name" value="UDP-3-O-ACYLGLUCOSAMINE N-ACYLTRANSFERASE"/>
    <property type="match status" value="1"/>
</dbReference>
<keyword evidence="8" id="KW-0175">Coiled coil</keyword>
<comment type="similarity">
    <text evidence="7">Belongs to the transferase hexapeptide repeat family. LpxD subfamily.</text>
</comment>
<evidence type="ECO:0000256" key="7">
    <source>
        <dbReference type="HAMAP-Rule" id="MF_00523"/>
    </source>
</evidence>
<dbReference type="GO" id="GO:0016410">
    <property type="term" value="F:N-acyltransferase activity"/>
    <property type="evidence" value="ECO:0007669"/>
    <property type="project" value="InterPro"/>
</dbReference>
<dbReference type="Pfam" id="PF00132">
    <property type="entry name" value="Hexapep"/>
    <property type="match status" value="3"/>
</dbReference>
<comment type="catalytic activity">
    <reaction evidence="7">
        <text>a UDP-3-O-[(3R)-3-hydroxyacyl]-alpha-D-glucosamine + a (3R)-hydroxyacyl-[ACP] = a UDP-2-N,3-O-bis[(3R)-3-hydroxyacyl]-alpha-D-glucosamine + holo-[ACP] + H(+)</text>
        <dbReference type="Rhea" id="RHEA:53836"/>
        <dbReference type="Rhea" id="RHEA-COMP:9685"/>
        <dbReference type="Rhea" id="RHEA-COMP:9945"/>
        <dbReference type="ChEBI" id="CHEBI:15378"/>
        <dbReference type="ChEBI" id="CHEBI:64479"/>
        <dbReference type="ChEBI" id="CHEBI:78827"/>
        <dbReference type="ChEBI" id="CHEBI:137740"/>
        <dbReference type="ChEBI" id="CHEBI:137748"/>
        <dbReference type="EC" id="2.3.1.191"/>
    </reaction>
</comment>
<dbReference type="EMBL" id="DXFQ01000056">
    <property type="protein sequence ID" value="HIX19641.1"/>
    <property type="molecule type" value="Genomic_DNA"/>
</dbReference>
<keyword evidence="3 7" id="KW-0808">Transferase</keyword>
<dbReference type="Pfam" id="PF04613">
    <property type="entry name" value="LpxD"/>
    <property type="match status" value="1"/>
</dbReference>
<keyword evidence="5 7" id="KW-0443">Lipid metabolism</keyword>
<dbReference type="PANTHER" id="PTHR43378:SF2">
    <property type="entry name" value="UDP-3-O-ACYLGLUCOSAMINE N-ACYLTRANSFERASE 1, MITOCHONDRIAL-RELATED"/>
    <property type="match status" value="1"/>
</dbReference>
<evidence type="ECO:0000313" key="11">
    <source>
        <dbReference type="Proteomes" id="UP000823964"/>
    </source>
</evidence>
<dbReference type="SUPFAM" id="SSF51161">
    <property type="entry name" value="Trimeric LpxA-like enzymes"/>
    <property type="match status" value="1"/>
</dbReference>
<accession>A0A9D2AHP9</accession>
<sequence length="360" mass="37644">MNLSFDDVLRLTGGKAVREAAPDLCISGVATLAEAQPGEAAFLGNEKYFHDYLSTKASLVLIPPGLPRHPEGTALIEVENPSLAFNALVDHFMKAASDFVPGIAPGAFVDPSAKLDAAKVRVSPGAVIEADAVIGDGCDIGPGCVIGKAAVLGRDCKLHARVVVRERCILGNHVVIQPGAVIGGDGFGFLLNKETGRYETVDQVGIVEIGDNVDIGANTTIDRARFGRTVIGEGSKIDNLVMIAHNVQIGPHTVIVSQSGIAGSTKLGSYVTIAAQCGIAGHLDVGDRVVLAARSGVMNNLEAGKTYWGAPAVLFKEAGMQYAAIKHLPQAVKQLRSLQKQADEIKELIRQAMGEQGADA</sequence>
<dbReference type="NCBIfam" id="NF002060">
    <property type="entry name" value="PRK00892.1"/>
    <property type="match status" value="1"/>
</dbReference>
<feature type="active site" description="Proton acceptor" evidence="7">
    <location>
        <position position="245"/>
    </location>
</feature>
<dbReference type="GO" id="GO:0016020">
    <property type="term" value="C:membrane"/>
    <property type="evidence" value="ECO:0007669"/>
    <property type="project" value="GOC"/>
</dbReference>
<dbReference type="InterPro" id="IPR011004">
    <property type="entry name" value="Trimer_LpxA-like_sf"/>
</dbReference>
<dbReference type="GO" id="GO:0103118">
    <property type="term" value="F:UDP-3-O-[(3R)-3-hydroxyacyl]-glucosamine N-acyltransferase activity"/>
    <property type="evidence" value="ECO:0007669"/>
    <property type="project" value="UniProtKB-EC"/>
</dbReference>
<dbReference type="Gene3D" id="3.40.1390.10">
    <property type="entry name" value="MurE/MurF, N-terminal domain"/>
    <property type="match status" value="1"/>
</dbReference>
<evidence type="ECO:0000313" key="10">
    <source>
        <dbReference type="EMBL" id="HIX19641.1"/>
    </source>
</evidence>
<reference evidence="10" key="2">
    <citation type="submission" date="2021-04" db="EMBL/GenBank/DDBJ databases">
        <authorList>
            <person name="Gilroy R."/>
        </authorList>
    </citation>
    <scope>NUCLEOTIDE SEQUENCE</scope>
    <source>
        <strain evidence="10">14975</strain>
    </source>
</reference>
<dbReference type="AlphaFoldDB" id="A0A9D2AHP9"/>
<evidence type="ECO:0000256" key="1">
    <source>
        <dbReference type="ARBA" id="ARBA00022516"/>
    </source>
</evidence>
<dbReference type="InterPro" id="IPR001451">
    <property type="entry name" value="Hexapep"/>
</dbReference>
<dbReference type="Gene3D" id="2.160.10.10">
    <property type="entry name" value="Hexapeptide repeat proteins"/>
    <property type="match status" value="1"/>
</dbReference>
<dbReference type="Proteomes" id="UP000823964">
    <property type="component" value="Unassembled WGS sequence"/>
</dbReference>
<keyword evidence="2 7" id="KW-0441">Lipid A biosynthesis</keyword>
<feature type="coiled-coil region" evidence="8">
    <location>
        <begin position="328"/>
        <end position="355"/>
    </location>
</feature>
<proteinExistence type="inferred from homology"/>
<reference evidence="10" key="1">
    <citation type="journal article" date="2021" name="PeerJ">
        <title>Extensive microbial diversity within the chicken gut microbiome revealed by metagenomics and culture.</title>
        <authorList>
            <person name="Gilroy R."/>
            <person name="Ravi A."/>
            <person name="Getino M."/>
            <person name="Pursley I."/>
            <person name="Horton D.L."/>
            <person name="Alikhan N.F."/>
            <person name="Baker D."/>
            <person name="Gharbi K."/>
            <person name="Hall N."/>
            <person name="Watson M."/>
            <person name="Adriaenssens E.M."/>
            <person name="Foster-Nyarko E."/>
            <person name="Jarju S."/>
            <person name="Secka A."/>
            <person name="Antonio M."/>
            <person name="Oren A."/>
            <person name="Chaudhuri R.R."/>
            <person name="La Ragione R."/>
            <person name="Hildebrand F."/>
            <person name="Pallen M.J."/>
        </authorList>
    </citation>
    <scope>NUCLEOTIDE SEQUENCE</scope>
    <source>
        <strain evidence="10">14975</strain>
    </source>
</reference>
<feature type="domain" description="UDP-3-O-[3-hydroxymyristoyl] glucosamine N-acyltransferase non-repeat region" evidence="9">
    <location>
        <begin position="23"/>
        <end position="89"/>
    </location>
</feature>
<dbReference type="NCBIfam" id="TIGR01853">
    <property type="entry name" value="lipid_A_lpxD"/>
    <property type="match status" value="1"/>
</dbReference>
<gene>
    <name evidence="7 10" type="primary">lpxD</name>
    <name evidence="10" type="ORF">H9862_03450</name>
</gene>
<evidence type="ECO:0000259" key="9">
    <source>
        <dbReference type="Pfam" id="PF04613"/>
    </source>
</evidence>
<comment type="subunit">
    <text evidence="7">Homotrimer.</text>
</comment>
<dbReference type="GO" id="GO:0009245">
    <property type="term" value="P:lipid A biosynthetic process"/>
    <property type="evidence" value="ECO:0007669"/>
    <property type="project" value="UniProtKB-UniRule"/>
</dbReference>
<organism evidence="10 11">
    <name type="scientific">Candidatus Akkermansia intestinigallinarum</name>
    <dbReference type="NCBI Taxonomy" id="2838431"/>
    <lineage>
        <taxon>Bacteria</taxon>
        <taxon>Pseudomonadati</taxon>
        <taxon>Verrucomicrobiota</taxon>
        <taxon>Verrucomicrobiia</taxon>
        <taxon>Verrucomicrobiales</taxon>
        <taxon>Akkermansiaceae</taxon>
        <taxon>Akkermansia</taxon>
    </lineage>
</organism>
<evidence type="ECO:0000256" key="5">
    <source>
        <dbReference type="ARBA" id="ARBA00023098"/>
    </source>
</evidence>
<evidence type="ECO:0000256" key="3">
    <source>
        <dbReference type="ARBA" id="ARBA00022679"/>
    </source>
</evidence>
<evidence type="ECO:0000256" key="8">
    <source>
        <dbReference type="SAM" id="Coils"/>
    </source>
</evidence>
<keyword evidence="6 7" id="KW-0012">Acyltransferase</keyword>
<keyword evidence="1 7" id="KW-0444">Lipid biosynthesis</keyword>
<comment type="caution">
    <text evidence="10">The sequence shown here is derived from an EMBL/GenBank/DDBJ whole genome shotgun (WGS) entry which is preliminary data.</text>
</comment>
<comment type="pathway">
    <text evidence="7">Bacterial outer membrane biogenesis; LPS lipid A biosynthesis.</text>
</comment>